<evidence type="ECO:0000313" key="13">
    <source>
        <dbReference type="EMBL" id="REC98851.1"/>
    </source>
</evidence>
<evidence type="ECO:0000259" key="12">
    <source>
        <dbReference type="Pfam" id="PF00892"/>
    </source>
</evidence>
<evidence type="ECO:0000256" key="7">
    <source>
        <dbReference type="ARBA" id="ARBA00022985"/>
    </source>
</evidence>
<dbReference type="GO" id="GO:0005886">
    <property type="term" value="C:plasma membrane"/>
    <property type="evidence" value="ECO:0007669"/>
    <property type="project" value="UniProtKB-SubCell"/>
</dbReference>
<keyword evidence="3" id="KW-0444">Lipid biosynthesis</keyword>
<feature type="transmembrane region" description="Helical" evidence="11">
    <location>
        <begin position="93"/>
        <end position="111"/>
    </location>
</feature>
<keyword evidence="4" id="KW-0997">Cell inner membrane</keyword>
<evidence type="ECO:0000256" key="3">
    <source>
        <dbReference type="ARBA" id="ARBA00022516"/>
    </source>
</evidence>
<dbReference type="InterPro" id="IPR000620">
    <property type="entry name" value="EamA_dom"/>
</dbReference>
<dbReference type="PANTHER" id="PTHR30561:SF23">
    <property type="entry name" value="4-AMINO-4-DEOXY-L-ARABINOSE-PHOSPHOUNDECAPRENOL FLIPPASE SUBUNIT ARNE-RELATED"/>
    <property type="match status" value="1"/>
</dbReference>
<proteinExistence type="predicted"/>
<evidence type="ECO:0000256" key="1">
    <source>
        <dbReference type="ARBA" id="ARBA00004651"/>
    </source>
</evidence>
<evidence type="ECO:0000313" key="14">
    <source>
        <dbReference type="Proteomes" id="UP000256988"/>
    </source>
</evidence>
<dbReference type="InterPro" id="IPR000390">
    <property type="entry name" value="Small_drug/metabolite_transptr"/>
</dbReference>
<feature type="domain" description="EamA" evidence="12">
    <location>
        <begin position="7"/>
        <end position="109"/>
    </location>
</feature>
<dbReference type="RefSeq" id="WP_115947150.1">
    <property type="nucleotide sequence ID" value="NZ_QRDL01000013.1"/>
</dbReference>
<evidence type="ECO:0000256" key="9">
    <source>
        <dbReference type="ARBA" id="ARBA00023098"/>
    </source>
</evidence>
<accession>A0A3D9E701</accession>
<dbReference type="InterPro" id="IPR037185">
    <property type="entry name" value="EmrE-like"/>
</dbReference>
<dbReference type="EMBL" id="QRDL01000013">
    <property type="protein sequence ID" value="REC98851.1"/>
    <property type="molecule type" value="Genomic_DNA"/>
</dbReference>
<organism evidence="13 14">
    <name type="scientific">Ectopseudomonas oleovorans</name>
    <name type="common">Pseudomonas oleovorans</name>
    <dbReference type="NCBI Taxonomy" id="301"/>
    <lineage>
        <taxon>Bacteria</taxon>
        <taxon>Pseudomonadati</taxon>
        <taxon>Pseudomonadota</taxon>
        <taxon>Gammaproteobacteria</taxon>
        <taxon>Pseudomonadales</taxon>
        <taxon>Pseudomonadaceae</taxon>
        <taxon>Ectopseudomonas</taxon>
    </lineage>
</organism>
<reference evidence="13 14" key="1">
    <citation type="submission" date="2018-07" db="EMBL/GenBank/DDBJ databases">
        <title>Genome sequencing of rice bacterial endophytes.</title>
        <authorList>
            <person name="Venturi V."/>
        </authorList>
    </citation>
    <scope>NUCLEOTIDE SEQUENCE [LARGE SCALE GENOMIC DNA]</scope>
    <source>
        <strain evidence="13 14">AG1002</strain>
    </source>
</reference>
<comment type="caution">
    <text evidence="13">The sequence shown here is derived from an EMBL/GenBank/DDBJ whole genome shotgun (WGS) entry which is preliminary data.</text>
</comment>
<keyword evidence="6 11" id="KW-0812">Transmembrane</keyword>
<dbReference type="GO" id="GO:0009103">
    <property type="term" value="P:lipopolysaccharide biosynthetic process"/>
    <property type="evidence" value="ECO:0007669"/>
    <property type="project" value="UniProtKB-KW"/>
</dbReference>
<keyword evidence="7" id="KW-0448">Lipopolysaccharide biosynthesis</keyword>
<evidence type="ECO:0000256" key="6">
    <source>
        <dbReference type="ARBA" id="ARBA00022692"/>
    </source>
</evidence>
<dbReference type="SUPFAM" id="SSF103481">
    <property type="entry name" value="Multidrug resistance efflux transporter EmrE"/>
    <property type="match status" value="1"/>
</dbReference>
<keyword evidence="2" id="KW-1003">Cell membrane</keyword>
<keyword evidence="9" id="KW-0443">Lipid metabolism</keyword>
<gene>
    <name evidence="13" type="ORF">DFO60_4943</name>
</gene>
<dbReference type="PANTHER" id="PTHR30561">
    <property type="entry name" value="SMR FAMILY PROTON-DEPENDENT DRUG EFFLUX TRANSPORTER SUGE"/>
    <property type="match status" value="1"/>
</dbReference>
<feature type="transmembrane region" description="Helical" evidence="11">
    <location>
        <begin position="42"/>
        <end position="60"/>
    </location>
</feature>
<dbReference type="GO" id="GO:0022857">
    <property type="term" value="F:transmembrane transporter activity"/>
    <property type="evidence" value="ECO:0007669"/>
    <property type="project" value="InterPro"/>
</dbReference>
<protein>
    <submittedName>
        <fullName evidence="13">Undecaprenyl phosphate-alpha-L-ara4N flippase subunit ArnE</fullName>
    </submittedName>
</protein>
<dbReference type="AlphaFoldDB" id="A0A3D9E701"/>
<evidence type="ECO:0000256" key="8">
    <source>
        <dbReference type="ARBA" id="ARBA00022989"/>
    </source>
</evidence>
<dbReference type="Gene3D" id="1.10.3730.20">
    <property type="match status" value="1"/>
</dbReference>
<evidence type="ECO:0000256" key="10">
    <source>
        <dbReference type="ARBA" id="ARBA00023136"/>
    </source>
</evidence>
<sequence length="113" mass="11906">MTATEVTLIAAVILLTSASQFGQKKAADAGSGFAAFISSKWLWLALACMGTALLLWFAVLQRVPVGIAYPLLSLNILAVTLLARVAFNERIGRKAWWGCLCIVLGAALLGGQA</sequence>
<evidence type="ECO:0000256" key="4">
    <source>
        <dbReference type="ARBA" id="ARBA00022519"/>
    </source>
</evidence>
<dbReference type="Pfam" id="PF00892">
    <property type="entry name" value="EamA"/>
    <property type="match status" value="1"/>
</dbReference>
<evidence type="ECO:0000256" key="11">
    <source>
        <dbReference type="SAM" id="Phobius"/>
    </source>
</evidence>
<keyword evidence="8 11" id="KW-1133">Transmembrane helix</keyword>
<evidence type="ECO:0000256" key="5">
    <source>
        <dbReference type="ARBA" id="ARBA00022556"/>
    </source>
</evidence>
<dbReference type="GO" id="GO:0009245">
    <property type="term" value="P:lipid A biosynthetic process"/>
    <property type="evidence" value="ECO:0007669"/>
    <property type="project" value="UniProtKB-KW"/>
</dbReference>
<evidence type="ECO:0000256" key="2">
    <source>
        <dbReference type="ARBA" id="ARBA00022475"/>
    </source>
</evidence>
<dbReference type="Proteomes" id="UP000256988">
    <property type="component" value="Unassembled WGS sequence"/>
</dbReference>
<comment type="subcellular location">
    <subcellularLocation>
        <location evidence="1">Cell membrane</location>
        <topology evidence="1">Multi-pass membrane protein</topology>
    </subcellularLocation>
</comment>
<name>A0A3D9E701_ECTOL</name>
<feature type="transmembrane region" description="Helical" evidence="11">
    <location>
        <begin position="67"/>
        <end position="87"/>
    </location>
</feature>
<keyword evidence="10 11" id="KW-0472">Membrane</keyword>
<keyword evidence="5" id="KW-0441">Lipid A biosynthesis</keyword>